<reference evidence="2 3" key="1">
    <citation type="submission" date="2020-01" db="EMBL/GenBank/DDBJ databases">
        <title>Novel species isolated from a subtropical stream in China.</title>
        <authorList>
            <person name="Lu H."/>
        </authorList>
    </citation>
    <scope>NUCLEOTIDE SEQUENCE [LARGE SCALE GENOMIC DNA]</scope>
    <source>
        <strain evidence="2 3">FT82W</strain>
    </source>
</reference>
<dbReference type="Proteomes" id="UP000470302">
    <property type="component" value="Unassembled WGS sequence"/>
</dbReference>
<dbReference type="Gene3D" id="3.60.15.10">
    <property type="entry name" value="Ribonuclease Z/Hydroxyacylglutathione hydrolase-like"/>
    <property type="match status" value="1"/>
</dbReference>
<dbReference type="PANTHER" id="PTHR42951">
    <property type="entry name" value="METALLO-BETA-LACTAMASE DOMAIN-CONTAINING"/>
    <property type="match status" value="1"/>
</dbReference>
<proteinExistence type="predicted"/>
<dbReference type="InterPro" id="IPR036866">
    <property type="entry name" value="RibonucZ/Hydroxyglut_hydro"/>
</dbReference>
<dbReference type="AlphaFoldDB" id="A0A845G7F4"/>
<name>A0A845G7F4_9BURK</name>
<keyword evidence="2" id="KW-0378">Hydrolase</keyword>
<evidence type="ECO:0000313" key="2">
    <source>
        <dbReference type="EMBL" id="MYM89325.1"/>
    </source>
</evidence>
<dbReference type="InterPro" id="IPR050855">
    <property type="entry name" value="NDM-1-like"/>
</dbReference>
<evidence type="ECO:0000259" key="1">
    <source>
        <dbReference type="SMART" id="SM00849"/>
    </source>
</evidence>
<organism evidence="2 3">
    <name type="scientific">Duganella vulcania</name>
    <dbReference type="NCBI Taxonomy" id="2692166"/>
    <lineage>
        <taxon>Bacteria</taxon>
        <taxon>Pseudomonadati</taxon>
        <taxon>Pseudomonadota</taxon>
        <taxon>Betaproteobacteria</taxon>
        <taxon>Burkholderiales</taxon>
        <taxon>Oxalobacteraceae</taxon>
        <taxon>Telluria group</taxon>
        <taxon>Duganella</taxon>
    </lineage>
</organism>
<evidence type="ECO:0000313" key="3">
    <source>
        <dbReference type="Proteomes" id="UP000470302"/>
    </source>
</evidence>
<dbReference type="Pfam" id="PF00753">
    <property type="entry name" value="Lactamase_B"/>
    <property type="match status" value="1"/>
</dbReference>
<feature type="domain" description="Metallo-beta-lactamase" evidence="1">
    <location>
        <begin position="65"/>
        <end position="250"/>
    </location>
</feature>
<dbReference type="SMART" id="SM00849">
    <property type="entry name" value="Lactamase_B"/>
    <property type="match status" value="1"/>
</dbReference>
<dbReference type="EMBL" id="WWCW01000071">
    <property type="protein sequence ID" value="MYM89325.1"/>
    <property type="molecule type" value="Genomic_DNA"/>
</dbReference>
<dbReference type="CDD" id="cd07739">
    <property type="entry name" value="metallo-hydrolase-like_MBL-fold"/>
    <property type="match status" value="1"/>
</dbReference>
<gene>
    <name evidence="2" type="ORF">GTP91_19380</name>
</gene>
<dbReference type="InterPro" id="IPR001279">
    <property type="entry name" value="Metallo-B-lactamas"/>
</dbReference>
<sequence>MLNPSNLVTPGLWVAAAAATRRVGSWVVFCLAWTFGLQNACASGPTPAPAAVKFHVFTSEDDGFFDNSVVVEGRAGLLLIDAQLTRSNALKVLDMIHKLDKELKLVYITHEHADHFLGLEVFKSAFPDVKIVANSNVADRIDGVYGEKLAKWQGLLGPKAATSRVEITRFDGDHLDFEDLKVELRTHLQGDTSENSYVWFPKERVAVVSDMAYDQMHAYTVETTKQSRSQWMRNLEELEKLKPEMVIPGHSQPHKVFDADSAIRFTKGYLAAFEEELASSKSRVDLKARMKRRYPDAELFFSVERTAADLFKD</sequence>
<dbReference type="RefSeq" id="WP_161098268.1">
    <property type="nucleotide sequence ID" value="NZ_WWCW01000071.1"/>
</dbReference>
<dbReference type="SUPFAM" id="SSF56281">
    <property type="entry name" value="Metallo-hydrolase/oxidoreductase"/>
    <property type="match status" value="1"/>
</dbReference>
<dbReference type="PANTHER" id="PTHR42951:SF14">
    <property type="entry name" value="METALLO-BETA-LACTAMASE SUPERFAMILY PROTEIN"/>
    <property type="match status" value="1"/>
</dbReference>
<accession>A0A845G7F4</accession>
<dbReference type="GO" id="GO:0016787">
    <property type="term" value="F:hydrolase activity"/>
    <property type="evidence" value="ECO:0007669"/>
    <property type="project" value="UniProtKB-KW"/>
</dbReference>
<comment type="caution">
    <text evidence="2">The sequence shown here is derived from an EMBL/GenBank/DDBJ whole genome shotgun (WGS) entry which is preliminary data.</text>
</comment>
<protein>
    <submittedName>
        <fullName evidence="2">MBL fold metallo-hydrolase</fullName>
    </submittedName>
</protein>